<evidence type="ECO:0000313" key="1">
    <source>
        <dbReference type="EMBL" id="KAI8535832.1"/>
    </source>
</evidence>
<dbReference type="Proteomes" id="UP001062846">
    <property type="component" value="Chromosome 10"/>
</dbReference>
<accession>A0ACC0M5K3</accession>
<organism evidence="1 2">
    <name type="scientific">Rhododendron molle</name>
    <name type="common">Chinese azalea</name>
    <name type="synonym">Azalea mollis</name>
    <dbReference type="NCBI Taxonomy" id="49168"/>
    <lineage>
        <taxon>Eukaryota</taxon>
        <taxon>Viridiplantae</taxon>
        <taxon>Streptophyta</taxon>
        <taxon>Embryophyta</taxon>
        <taxon>Tracheophyta</taxon>
        <taxon>Spermatophyta</taxon>
        <taxon>Magnoliopsida</taxon>
        <taxon>eudicotyledons</taxon>
        <taxon>Gunneridae</taxon>
        <taxon>Pentapetalae</taxon>
        <taxon>asterids</taxon>
        <taxon>Ericales</taxon>
        <taxon>Ericaceae</taxon>
        <taxon>Ericoideae</taxon>
        <taxon>Rhodoreae</taxon>
        <taxon>Rhododendron</taxon>
    </lineage>
</organism>
<gene>
    <name evidence="1" type="ORF">RHMOL_Rhmol10G0205200</name>
</gene>
<evidence type="ECO:0000313" key="2">
    <source>
        <dbReference type="Proteomes" id="UP001062846"/>
    </source>
</evidence>
<reference evidence="1" key="1">
    <citation type="submission" date="2022-02" db="EMBL/GenBank/DDBJ databases">
        <title>Plant Genome Project.</title>
        <authorList>
            <person name="Zhang R.-G."/>
        </authorList>
    </citation>
    <scope>NUCLEOTIDE SEQUENCE</scope>
    <source>
        <strain evidence="1">AT1</strain>
    </source>
</reference>
<sequence>MGRAGTARHGHSTGTGRHDTSQARFWPGTALHGTVLMGTGHGTGTEVGGTGTGTTRKLAWCRHLPNGASPYRLTIACLFGCLLHKPKSWIFPWLETSPHDSGYHQNRVAT</sequence>
<dbReference type="EMBL" id="CM046397">
    <property type="protein sequence ID" value="KAI8535832.1"/>
    <property type="molecule type" value="Genomic_DNA"/>
</dbReference>
<proteinExistence type="predicted"/>
<name>A0ACC0M5K3_RHOML</name>
<keyword evidence="2" id="KW-1185">Reference proteome</keyword>
<comment type="caution">
    <text evidence="1">The sequence shown here is derived from an EMBL/GenBank/DDBJ whole genome shotgun (WGS) entry which is preliminary data.</text>
</comment>
<protein>
    <submittedName>
        <fullName evidence="1">Uncharacterized protein</fullName>
    </submittedName>
</protein>